<dbReference type="AlphaFoldDB" id="A2FTT4"/>
<dbReference type="GO" id="GO:0016480">
    <property type="term" value="P:negative regulation of transcription by RNA polymerase III"/>
    <property type="evidence" value="ECO:0000318"/>
    <property type="project" value="GO_Central"/>
</dbReference>
<dbReference type="InParanoid" id="A2FTT4"/>
<reference evidence="1" key="1">
    <citation type="submission" date="2006-10" db="EMBL/GenBank/DDBJ databases">
        <authorList>
            <person name="Amadeo P."/>
            <person name="Zhao Q."/>
            <person name="Wortman J."/>
            <person name="Fraser-Liggett C."/>
            <person name="Carlton J."/>
        </authorList>
    </citation>
    <scope>NUCLEOTIDE SEQUENCE</scope>
    <source>
        <strain evidence="1">G3</strain>
    </source>
</reference>
<dbReference type="Gene3D" id="3.40.1000.50">
    <property type="entry name" value="Repressor of RNA polymerase III transcription Maf1"/>
    <property type="match status" value="1"/>
</dbReference>
<dbReference type="STRING" id="5722.A2FTT4"/>
<dbReference type="GO" id="GO:0000994">
    <property type="term" value="F:RNA polymerase III core binding"/>
    <property type="evidence" value="ECO:0000318"/>
    <property type="project" value="GO_Central"/>
</dbReference>
<proteinExistence type="predicted"/>
<dbReference type="InterPro" id="IPR038564">
    <property type="entry name" value="Maf1_sf"/>
</dbReference>
<name>A2FTT4_TRIV3</name>
<sequence>MTTPHTEHIFNTNRQKVYKMKYLNTSTLFNINQELLARITPESRFCSKVECFEFSQEDLANVNSSNYDRPYIHNSFGQSPNCFSSGATYSLNTYASPKHFGVLKSSIEASFPDYDFSNICPWHLKLINTVEQAHSDICWPLMTYLENSDIIQQKLWTAIDTEINTNNSHIYKYDPDGPDAFSEQGVFYNLVLLFLNEKENKVLIVSMREGNEDNMSDDECDIQADNLLEARYGYAYY</sequence>
<dbReference type="GO" id="GO:0005634">
    <property type="term" value="C:nucleus"/>
    <property type="evidence" value="ECO:0000318"/>
    <property type="project" value="GO_Central"/>
</dbReference>
<dbReference type="SMR" id="A2FTT4"/>
<dbReference type="KEGG" id="tva:4749392"/>
<dbReference type="OrthoDB" id="277029at2759"/>
<dbReference type="RefSeq" id="XP_001304621.1">
    <property type="nucleotide sequence ID" value="XM_001304620.1"/>
</dbReference>
<organism evidence="1 2">
    <name type="scientific">Trichomonas vaginalis (strain ATCC PRA-98 / G3)</name>
    <dbReference type="NCBI Taxonomy" id="412133"/>
    <lineage>
        <taxon>Eukaryota</taxon>
        <taxon>Metamonada</taxon>
        <taxon>Parabasalia</taxon>
        <taxon>Trichomonadida</taxon>
        <taxon>Trichomonadidae</taxon>
        <taxon>Trichomonas</taxon>
    </lineage>
</organism>
<dbReference type="FunCoup" id="A2FTT4">
    <property type="interactions" value="515"/>
</dbReference>
<dbReference type="VEuPathDB" id="TrichDB:TVAG_092770"/>
<dbReference type="EMBL" id="DS114017">
    <property type="protein sequence ID" value="EAX91691.1"/>
    <property type="molecule type" value="Genomic_DNA"/>
</dbReference>
<dbReference type="Pfam" id="PF09174">
    <property type="entry name" value="Maf1"/>
    <property type="match status" value="1"/>
</dbReference>
<accession>A2FTT4</accession>
<evidence type="ECO:0000313" key="2">
    <source>
        <dbReference type="Proteomes" id="UP000001542"/>
    </source>
</evidence>
<reference evidence="1" key="2">
    <citation type="journal article" date="2007" name="Science">
        <title>Draft genome sequence of the sexually transmitted pathogen Trichomonas vaginalis.</title>
        <authorList>
            <person name="Carlton J.M."/>
            <person name="Hirt R.P."/>
            <person name="Silva J.C."/>
            <person name="Delcher A.L."/>
            <person name="Schatz M."/>
            <person name="Zhao Q."/>
            <person name="Wortman J.R."/>
            <person name="Bidwell S.L."/>
            <person name="Alsmark U.C.M."/>
            <person name="Besteiro S."/>
            <person name="Sicheritz-Ponten T."/>
            <person name="Noel C.J."/>
            <person name="Dacks J.B."/>
            <person name="Foster P.G."/>
            <person name="Simillion C."/>
            <person name="Van de Peer Y."/>
            <person name="Miranda-Saavedra D."/>
            <person name="Barton G.J."/>
            <person name="Westrop G.D."/>
            <person name="Mueller S."/>
            <person name="Dessi D."/>
            <person name="Fiori P.L."/>
            <person name="Ren Q."/>
            <person name="Paulsen I."/>
            <person name="Zhang H."/>
            <person name="Bastida-Corcuera F.D."/>
            <person name="Simoes-Barbosa A."/>
            <person name="Brown M.T."/>
            <person name="Hayes R.D."/>
            <person name="Mukherjee M."/>
            <person name="Okumura C.Y."/>
            <person name="Schneider R."/>
            <person name="Smith A.J."/>
            <person name="Vanacova S."/>
            <person name="Villalvazo M."/>
            <person name="Haas B.J."/>
            <person name="Pertea M."/>
            <person name="Feldblyum T.V."/>
            <person name="Utterback T.R."/>
            <person name="Shu C.L."/>
            <person name="Osoegawa K."/>
            <person name="de Jong P.J."/>
            <person name="Hrdy I."/>
            <person name="Horvathova L."/>
            <person name="Zubacova Z."/>
            <person name="Dolezal P."/>
            <person name="Malik S.B."/>
            <person name="Logsdon J.M. Jr."/>
            <person name="Henze K."/>
            <person name="Gupta A."/>
            <person name="Wang C.C."/>
            <person name="Dunne R.L."/>
            <person name="Upcroft J.A."/>
            <person name="Upcroft P."/>
            <person name="White O."/>
            <person name="Salzberg S.L."/>
            <person name="Tang P."/>
            <person name="Chiu C.-H."/>
            <person name="Lee Y.-S."/>
            <person name="Embley T.M."/>
            <person name="Coombs G.H."/>
            <person name="Mottram J.C."/>
            <person name="Tachezy J."/>
            <person name="Fraser-Liggett C.M."/>
            <person name="Johnson P.J."/>
        </authorList>
    </citation>
    <scope>NUCLEOTIDE SEQUENCE [LARGE SCALE GENOMIC DNA]</scope>
    <source>
        <strain evidence="1">G3</strain>
    </source>
</reference>
<protein>
    <recommendedName>
        <fullName evidence="3">Repressor of RNA polymerase III transcription</fullName>
    </recommendedName>
</protein>
<gene>
    <name evidence="1" type="ORF">TVAG_092770</name>
</gene>
<dbReference type="PANTHER" id="PTHR22504:SF0">
    <property type="entry name" value="REPRESSOR OF RNA POLYMERASE III TRANSCRIPTION MAF1 HOMOLOG"/>
    <property type="match status" value="1"/>
</dbReference>
<evidence type="ECO:0008006" key="3">
    <source>
        <dbReference type="Google" id="ProtNLM"/>
    </source>
</evidence>
<evidence type="ECO:0000313" key="1">
    <source>
        <dbReference type="EMBL" id="EAX91691.1"/>
    </source>
</evidence>
<dbReference type="Proteomes" id="UP000001542">
    <property type="component" value="Unassembled WGS sequence"/>
</dbReference>
<dbReference type="VEuPathDB" id="TrichDB:TVAGG3_0060690"/>
<keyword evidence="2" id="KW-1185">Reference proteome</keyword>
<dbReference type="InterPro" id="IPR015257">
    <property type="entry name" value="Maf1"/>
</dbReference>
<dbReference type="PANTHER" id="PTHR22504">
    <property type="entry name" value="REPRESSOR OF RNA POLYMERASE III TRANSCRIPTION MAF1"/>
    <property type="match status" value="1"/>
</dbReference>